<comment type="caution">
    <text evidence="2">The sequence shown here is derived from an EMBL/GenBank/DDBJ whole genome shotgun (WGS) entry which is preliminary data.</text>
</comment>
<dbReference type="Proteomes" id="UP001597533">
    <property type="component" value="Unassembled WGS sequence"/>
</dbReference>
<keyword evidence="3" id="KW-1185">Reference proteome</keyword>
<organism evidence="2 3">
    <name type="scientific">Lacinutrix iliipiscaria</name>
    <dbReference type="NCBI Taxonomy" id="1230532"/>
    <lineage>
        <taxon>Bacteria</taxon>
        <taxon>Pseudomonadati</taxon>
        <taxon>Bacteroidota</taxon>
        <taxon>Flavobacteriia</taxon>
        <taxon>Flavobacteriales</taxon>
        <taxon>Flavobacteriaceae</taxon>
        <taxon>Lacinutrix</taxon>
    </lineage>
</organism>
<accession>A0ABW5WM33</accession>
<protein>
    <submittedName>
        <fullName evidence="2">DUF2188 domain-containing protein</fullName>
    </submittedName>
</protein>
<dbReference type="RefSeq" id="WP_183487515.1">
    <property type="nucleotide sequence ID" value="NZ_JBHUOV010000002.1"/>
</dbReference>
<reference evidence="3" key="1">
    <citation type="journal article" date="2019" name="Int. J. Syst. Evol. Microbiol.">
        <title>The Global Catalogue of Microorganisms (GCM) 10K type strain sequencing project: providing services to taxonomists for standard genome sequencing and annotation.</title>
        <authorList>
            <consortium name="The Broad Institute Genomics Platform"/>
            <consortium name="The Broad Institute Genome Sequencing Center for Infectious Disease"/>
            <person name="Wu L."/>
            <person name="Ma J."/>
        </authorList>
    </citation>
    <scope>NUCLEOTIDE SEQUENCE [LARGE SCALE GENOMIC DNA]</scope>
    <source>
        <strain evidence="3">KCTC 32141</strain>
    </source>
</reference>
<dbReference type="Pfam" id="PF09954">
    <property type="entry name" value="DUF2188"/>
    <property type="match status" value="1"/>
</dbReference>
<sequence>MSKKNQHIVKHKDGWAVKGAGNEKATKVVSTQKKAIEIGTQIAKNQNSELLIHGKNGRIRERNTYSGNDPFPPKG</sequence>
<proteinExistence type="predicted"/>
<name>A0ABW5WM33_9FLAO</name>
<gene>
    <name evidence="2" type="ORF">ACFS5M_07580</name>
</gene>
<evidence type="ECO:0000313" key="2">
    <source>
        <dbReference type="EMBL" id="MFD2823524.1"/>
    </source>
</evidence>
<evidence type="ECO:0000256" key="1">
    <source>
        <dbReference type="SAM" id="MobiDB-lite"/>
    </source>
</evidence>
<dbReference type="InterPro" id="IPR018691">
    <property type="entry name" value="DUF2188"/>
</dbReference>
<evidence type="ECO:0000313" key="3">
    <source>
        <dbReference type="Proteomes" id="UP001597533"/>
    </source>
</evidence>
<dbReference type="EMBL" id="JBHUOV010000002">
    <property type="protein sequence ID" value="MFD2823524.1"/>
    <property type="molecule type" value="Genomic_DNA"/>
</dbReference>
<feature type="region of interest" description="Disordered" evidence="1">
    <location>
        <begin position="53"/>
        <end position="75"/>
    </location>
</feature>